<proteinExistence type="predicted"/>
<evidence type="ECO:0000313" key="2">
    <source>
        <dbReference type="Proteomes" id="UP000955338"/>
    </source>
</evidence>
<dbReference type="NCBIfam" id="TIGR01634">
    <property type="entry name" value="tail_P2_I"/>
    <property type="match status" value="1"/>
</dbReference>
<dbReference type="Proteomes" id="UP000955338">
    <property type="component" value="Chromosome"/>
</dbReference>
<dbReference type="Pfam" id="PF09684">
    <property type="entry name" value="Tail_P2_I"/>
    <property type="match status" value="1"/>
</dbReference>
<protein>
    <submittedName>
        <fullName evidence="1">Phage tail protein I</fullName>
    </submittedName>
</protein>
<name>A0A8D4LN59_9PAST</name>
<keyword evidence="2" id="KW-1185">Reference proteome</keyword>
<organism evidence="1 2">
    <name type="scientific">Mergibacter septicus</name>
    <dbReference type="NCBI Taxonomy" id="221402"/>
    <lineage>
        <taxon>Bacteria</taxon>
        <taxon>Pseudomonadati</taxon>
        <taxon>Pseudomonadota</taxon>
        <taxon>Gammaproteobacteria</taxon>
        <taxon>Pasteurellales</taxon>
        <taxon>Pasteurellaceae</taxon>
        <taxon>Mergibacter</taxon>
    </lineage>
</organism>
<reference evidence="1" key="1">
    <citation type="submission" date="2017-06" db="EMBL/GenBank/DDBJ databases">
        <title>Genome sequencing of pathogenic and non-pathogenic strains within Bisgaard taxon 40.</title>
        <authorList>
            <person name="Ladner J.T."/>
            <person name="Lovett S.P."/>
            <person name="Koroleva G."/>
            <person name="Lorch J.M."/>
        </authorList>
    </citation>
    <scope>NUCLEOTIDE SEQUENCE</scope>
    <source>
        <strain evidence="1">27576-1-I1</strain>
    </source>
</reference>
<dbReference type="InterPro" id="IPR006521">
    <property type="entry name" value="Tail_protein_I"/>
</dbReference>
<dbReference type="EMBL" id="CP022011">
    <property type="protein sequence ID" value="QDJ14497.1"/>
    <property type="molecule type" value="Genomic_DNA"/>
</dbReference>
<dbReference type="RefSeq" id="WP_261919422.1">
    <property type="nucleotide sequence ID" value="NZ_CP022011.1"/>
</dbReference>
<accession>A0A8D4LN59</accession>
<gene>
    <name evidence="1" type="ORF">CEP48_03265</name>
</gene>
<sequence>MAKLVYPNMIAKDKKFSALADLGLSLYQLKQHQLLTNFIDLMPTEYLFLLAEKWSVIGEDGWDLAESETAKRNLIKQAVELHHYKGTPYAIRQVIRQLGFGEVEIIEGLNNKKYNGEINYSGIFTHNAPTAWASYVVVLRKIITRDQAQQLRQILRYFAPARCQLVALDYRETALRYNATATFNGEFSFGTA</sequence>
<evidence type="ECO:0000313" key="1">
    <source>
        <dbReference type="EMBL" id="QDJ14497.1"/>
    </source>
</evidence>
<dbReference type="AlphaFoldDB" id="A0A8D4LN59"/>